<sequence length="58" mass="6893">MPHAQCPMPKVSEISFRYNLSVQHDPIISLIYHQKLRRSRLSIDKREWDDEDTVGNLK</sequence>
<dbReference type="AlphaFoldDB" id="A0A2K8T0Z0"/>
<dbReference type="EMBL" id="CP024785">
    <property type="protein sequence ID" value="AUB40675.1"/>
    <property type="molecule type" value="Genomic_DNA"/>
</dbReference>
<reference evidence="1 2" key="1">
    <citation type="submission" date="2017-11" db="EMBL/GenBank/DDBJ databases">
        <title>Complete genome of a free-living desiccation-tolerant cyanobacterium and its photosynthetic adaptation to extreme terrestrial habitat.</title>
        <authorList>
            <person name="Shang J."/>
        </authorList>
    </citation>
    <scope>NUCLEOTIDE SEQUENCE [LARGE SCALE GENOMIC DNA]</scope>
    <source>
        <strain evidence="1 2">CCNUN1</strain>
    </source>
</reference>
<proteinExistence type="predicted"/>
<evidence type="ECO:0000313" key="2">
    <source>
        <dbReference type="Proteomes" id="UP000232003"/>
    </source>
</evidence>
<dbReference type="Proteomes" id="UP000232003">
    <property type="component" value="Chromosome"/>
</dbReference>
<evidence type="ECO:0000313" key="1">
    <source>
        <dbReference type="EMBL" id="AUB40675.1"/>
    </source>
</evidence>
<gene>
    <name evidence="1" type="ORF">COO91_06696</name>
</gene>
<protein>
    <submittedName>
        <fullName evidence="1">Uncharacterized protein</fullName>
    </submittedName>
</protein>
<organism evidence="1 2">
    <name type="scientific">Nostoc flagelliforme CCNUN1</name>
    <dbReference type="NCBI Taxonomy" id="2038116"/>
    <lineage>
        <taxon>Bacteria</taxon>
        <taxon>Bacillati</taxon>
        <taxon>Cyanobacteriota</taxon>
        <taxon>Cyanophyceae</taxon>
        <taxon>Nostocales</taxon>
        <taxon>Nostocaceae</taxon>
        <taxon>Nostoc</taxon>
    </lineage>
</organism>
<accession>A0A2K8T0Z0</accession>
<name>A0A2K8T0Z0_9NOSO</name>
<keyword evidence="2" id="KW-1185">Reference proteome</keyword>
<dbReference type="KEGG" id="nfl:COO91_06696"/>